<accession>A0A9W8IJK6</accession>
<evidence type="ECO:0000256" key="1">
    <source>
        <dbReference type="SAM" id="MobiDB-lite"/>
    </source>
</evidence>
<keyword evidence="3" id="KW-1185">Reference proteome</keyword>
<organism evidence="2 3">
    <name type="scientific">Coemansia aciculifera</name>
    <dbReference type="NCBI Taxonomy" id="417176"/>
    <lineage>
        <taxon>Eukaryota</taxon>
        <taxon>Fungi</taxon>
        <taxon>Fungi incertae sedis</taxon>
        <taxon>Zoopagomycota</taxon>
        <taxon>Kickxellomycotina</taxon>
        <taxon>Kickxellomycetes</taxon>
        <taxon>Kickxellales</taxon>
        <taxon>Kickxellaceae</taxon>
        <taxon>Coemansia</taxon>
    </lineage>
</organism>
<proteinExistence type="predicted"/>
<feature type="region of interest" description="Disordered" evidence="1">
    <location>
        <begin position="1"/>
        <end position="39"/>
    </location>
</feature>
<sequence length="431" mass="45204">MEDIRSSSNAVSVSDNMQASVSSSATSPARSSNKQLAPLDTSVAKAHGLQIQLPTPDTAPLLSWCATSPVELGVNGLLSPKFPTPAEASESDPNAFMPYFMQTAEPRAPELQRQPSTRIAPPRRESKLGWPGSTRRSSESASPTTSASVSPALSPTTTGLLTPSTAADSLGEENGSSVTILKRSLSTLLRRSTSIVRRTDSNSRRRVESGSGNVSTRSNLSEDRSRSQAGSSVASTRSSPQTPADTPSSSQATSPQLTATTLPPVSDFGEALSASTFSVGMANATISPLIGNSMVHVKVIMDAANIAIVPMVRTVVFARARERILTKLFQGGVPFVHSKCRKLAVRKPDGSMVVVADNQTWRCVMDAASAARANQPGVAADATAAGYKTVVKLTLHLIDPVEITDRLAVTGCRPVEPTPLQPVISGRACST</sequence>
<dbReference type="Proteomes" id="UP001140074">
    <property type="component" value="Unassembled WGS sequence"/>
</dbReference>
<feature type="region of interest" description="Disordered" evidence="1">
    <location>
        <begin position="106"/>
        <end position="177"/>
    </location>
</feature>
<feature type="compositionally biased region" description="Low complexity" evidence="1">
    <location>
        <begin position="133"/>
        <end position="167"/>
    </location>
</feature>
<feature type="compositionally biased region" description="Low complexity" evidence="1">
    <location>
        <begin position="19"/>
        <end position="32"/>
    </location>
</feature>
<dbReference type="EMBL" id="JANBUY010000453">
    <property type="protein sequence ID" value="KAJ2858922.1"/>
    <property type="molecule type" value="Genomic_DNA"/>
</dbReference>
<feature type="compositionally biased region" description="Polar residues" evidence="1">
    <location>
        <begin position="1"/>
        <end position="18"/>
    </location>
</feature>
<comment type="caution">
    <text evidence="2">The sequence shown here is derived from an EMBL/GenBank/DDBJ whole genome shotgun (WGS) entry which is preliminary data.</text>
</comment>
<gene>
    <name evidence="2" type="ORF">GGH94_006369</name>
</gene>
<name>A0A9W8IJK6_9FUNG</name>
<reference evidence="2" key="1">
    <citation type="submission" date="2022-07" db="EMBL/GenBank/DDBJ databases">
        <title>Phylogenomic reconstructions and comparative analyses of Kickxellomycotina fungi.</title>
        <authorList>
            <person name="Reynolds N.K."/>
            <person name="Stajich J.E."/>
            <person name="Barry K."/>
            <person name="Grigoriev I.V."/>
            <person name="Crous P."/>
            <person name="Smith M.E."/>
        </authorList>
    </citation>
    <scope>NUCLEOTIDE SEQUENCE</scope>
    <source>
        <strain evidence="2">RSA 476</strain>
    </source>
</reference>
<feature type="region of interest" description="Disordered" evidence="1">
    <location>
        <begin position="196"/>
        <end position="264"/>
    </location>
</feature>
<dbReference type="AlphaFoldDB" id="A0A9W8IJK6"/>
<evidence type="ECO:0000313" key="3">
    <source>
        <dbReference type="Proteomes" id="UP001140074"/>
    </source>
</evidence>
<feature type="compositionally biased region" description="Polar residues" evidence="1">
    <location>
        <begin position="227"/>
        <end position="263"/>
    </location>
</feature>
<protein>
    <submittedName>
        <fullName evidence="2">Uncharacterized protein</fullName>
    </submittedName>
</protein>
<feature type="compositionally biased region" description="Basic and acidic residues" evidence="1">
    <location>
        <begin position="197"/>
        <end position="208"/>
    </location>
</feature>
<evidence type="ECO:0000313" key="2">
    <source>
        <dbReference type="EMBL" id="KAJ2858922.1"/>
    </source>
</evidence>
<feature type="compositionally biased region" description="Polar residues" evidence="1">
    <location>
        <begin position="210"/>
        <end position="219"/>
    </location>
</feature>